<dbReference type="PROSITE" id="PS51066">
    <property type="entry name" value="ZF_FPG_2"/>
    <property type="match status" value="1"/>
</dbReference>
<feature type="domain" description="FPG-type" evidence="17">
    <location>
        <begin position="231"/>
        <end position="265"/>
    </location>
</feature>
<keyword evidence="8" id="KW-0378">Hydrolase</keyword>
<proteinExistence type="inferred from homology"/>
<dbReference type="InterPro" id="IPR020629">
    <property type="entry name" value="FPG_Glyclase"/>
</dbReference>
<dbReference type="InterPro" id="IPR000214">
    <property type="entry name" value="Znf_DNA_glyclase/AP_lyase"/>
</dbReference>
<dbReference type="InterPro" id="IPR015886">
    <property type="entry name" value="H2TH_FPG"/>
</dbReference>
<dbReference type="NCBIfam" id="TIGR00577">
    <property type="entry name" value="fpg"/>
    <property type="match status" value="1"/>
</dbReference>
<dbReference type="Gene3D" id="3.20.190.10">
    <property type="entry name" value="MutM-like, N-terminal"/>
    <property type="match status" value="1"/>
</dbReference>
<dbReference type="Pfam" id="PF01149">
    <property type="entry name" value="Fapy_DNA_glyco"/>
    <property type="match status" value="1"/>
</dbReference>
<evidence type="ECO:0000256" key="14">
    <source>
        <dbReference type="ARBA" id="ARBA00023295"/>
    </source>
</evidence>
<sequence>MPELPEVETIRMQLEKFLRGKKITGVEIKTAKSFPDDKKKVLGARMTGTRRFGKVLVIDLDNGYSLLVHLKLTGQLLVGGTIGPHTRVIINLEKGQRLIFNDLRIFGWIKIADSGQVIADRLISKLGLEPLKDLTLTKFKDLLAKTARPIKIVLMDQEKISGVGNIYANDALWLAGIDPRTPARQLDGSTAGQLYEAVLEVLKKGIRYGGASDQHYIKPDGTKGKYQEHFLVYGREKMPCLRCKAKIEKFFLGGRGTYVCEVCQK</sequence>
<dbReference type="InterPro" id="IPR035937">
    <property type="entry name" value="FPG_N"/>
</dbReference>
<keyword evidence="6" id="KW-0227">DNA damage</keyword>
<reference evidence="19 20" key="1">
    <citation type="submission" date="2017-09" db="EMBL/GenBank/DDBJ databases">
        <title>Depth-based differentiation of microbial function through sediment-hosted aquifers and enrichment of novel symbionts in the deep terrestrial subsurface.</title>
        <authorList>
            <person name="Probst A.J."/>
            <person name="Ladd B."/>
            <person name="Jarett J.K."/>
            <person name="Geller-Mcgrath D.E."/>
            <person name="Sieber C.M."/>
            <person name="Emerson J.B."/>
            <person name="Anantharaman K."/>
            <person name="Thomas B.C."/>
            <person name="Malmstrom R."/>
            <person name="Stieglmeier M."/>
            <person name="Klingl A."/>
            <person name="Woyke T."/>
            <person name="Ryan C.M."/>
            <person name="Banfield J.F."/>
        </authorList>
    </citation>
    <scope>NUCLEOTIDE SEQUENCE [LARGE SCALE GENOMIC DNA]</scope>
    <source>
        <strain evidence="19">CG22_combo_CG10-13_8_21_14_all_39_10</strain>
    </source>
</reference>
<evidence type="ECO:0000256" key="2">
    <source>
        <dbReference type="ARBA" id="ARBA00001947"/>
    </source>
</evidence>
<dbReference type="SMART" id="SM01232">
    <property type="entry name" value="H2TH"/>
    <property type="match status" value="1"/>
</dbReference>
<evidence type="ECO:0000313" key="20">
    <source>
        <dbReference type="Proteomes" id="UP000229847"/>
    </source>
</evidence>
<dbReference type="InterPro" id="IPR012319">
    <property type="entry name" value="FPG_cat"/>
</dbReference>
<dbReference type="SMART" id="SM00898">
    <property type="entry name" value="Fapy_DNA_glyco"/>
    <property type="match status" value="1"/>
</dbReference>
<dbReference type="GO" id="GO:0006284">
    <property type="term" value="P:base-excision repair"/>
    <property type="evidence" value="ECO:0007669"/>
    <property type="project" value="InterPro"/>
</dbReference>
<gene>
    <name evidence="19" type="ORF">COX03_00090</name>
</gene>
<evidence type="ECO:0000256" key="13">
    <source>
        <dbReference type="ARBA" id="ARBA00023268"/>
    </source>
</evidence>
<comment type="cofactor">
    <cofactor evidence="2">
        <name>Zn(2+)</name>
        <dbReference type="ChEBI" id="CHEBI:29105"/>
    </cofactor>
</comment>
<keyword evidence="10" id="KW-0238">DNA-binding</keyword>
<accession>A0A2H0BJZ8</accession>
<comment type="caution">
    <text evidence="19">The sequence shown here is derived from an EMBL/GenBank/DDBJ whole genome shotgun (WGS) entry which is preliminary data.</text>
</comment>
<dbReference type="InterPro" id="IPR010663">
    <property type="entry name" value="Znf_FPG/IleRS"/>
</dbReference>
<dbReference type="SUPFAM" id="SSF57716">
    <property type="entry name" value="Glucocorticoid receptor-like (DNA-binding domain)"/>
    <property type="match status" value="1"/>
</dbReference>
<comment type="similarity">
    <text evidence="3">Belongs to the FPG family.</text>
</comment>
<dbReference type="EMBL" id="PCSW01000003">
    <property type="protein sequence ID" value="PIP57982.1"/>
    <property type="molecule type" value="Genomic_DNA"/>
</dbReference>
<dbReference type="GO" id="GO:0008270">
    <property type="term" value="F:zinc ion binding"/>
    <property type="evidence" value="ECO:0007669"/>
    <property type="project" value="UniProtKB-KW"/>
</dbReference>
<feature type="domain" description="Formamidopyrimidine-DNA glycosylase catalytic" evidence="18">
    <location>
        <begin position="2"/>
        <end position="107"/>
    </location>
</feature>
<dbReference type="GO" id="GO:0034039">
    <property type="term" value="F:8-oxo-7,8-dihydroguanine DNA N-glycosylase activity"/>
    <property type="evidence" value="ECO:0007669"/>
    <property type="project" value="TreeGrafter"/>
</dbReference>
<keyword evidence="7 16" id="KW-0863">Zinc-finger</keyword>
<evidence type="ECO:0000313" key="19">
    <source>
        <dbReference type="EMBL" id="PIP57982.1"/>
    </source>
</evidence>
<keyword evidence="5" id="KW-0479">Metal-binding</keyword>
<keyword evidence="9" id="KW-0862">Zinc</keyword>
<organism evidence="19 20">
    <name type="scientific">Candidatus Woesebacteria bacterium CG22_combo_CG10-13_8_21_14_all_39_10</name>
    <dbReference type="NCBI Taxonomy" id="1975059"/>
    <lineage>
        <taxon>Bacteria</taxon>
        <taxon>Candidatus Woeseibacteriota</taxon>
    </lineage>
</organism>
<dbReference type="GO" id="GO:0003684">
    <property type="term" value="F:damaged DNA binding"/>
    <property type="evidence" value="ECO:0007669"/>
    <property type="project" value="InterPro"/>
</dbReference>
<keyword evidence="14" id="KW-0326">Glycosidase</keyword>
<dbReference type="SUPFAM" id="SSF81624">
    <property type="entry name" value="N-terminal domain of MutM-like DNA repair proteins"/>
    <property type="match status" value="1"/>
</dbReference>
<dbReference type="Pfam" id="PF06831">
    <property type="entry name" value="H2TH"/>
    <property type="match status" value="1"/>
</dbReference>
<evidence type="ECO:0000256" key="10">
    <source>
        <dbReference type="ARBA" id="ARBA00023125"/>
    </source>
</evidence>
<dbReference type="Gene3D" id="1.10.8.50">
    <property type="match status" value="1"/>
</dbReference>
<evidence type="ECO:0000256" key="11">
    <source>
        <dbReference type="ARBA" id="ARBA00023204"/>
    </source>
</evidence>
<dbReference type="SUPFAM" id="SSF46946">
    <property type="entry name" value="S13-like H2TH domain"/>
    <property type="match status" value="1"/>
</dbReference>
<evidence type="ECO:0000256" key="16">
    <source>
        <dbReference type="PROSITE-ProRule" id="PRU00391"/>
    </source>
</evidence>
<dbReference type="Pfam" id="PF06827">
    <property type="entry name" value="zf-FPG_IleRS"/>
    <property type="match status" value="1"/>
</dbReference>
<protein>
    <submittedName>
        <fullName evidence="19">DNA-formamidopyrimidine glycosylase</fullName>
    </submittedName>
</protein>
<evidence type="ECO:0000256" key="7">
    <source>
        <dbReference type="ARBA" id="ARBA00022771"/>
    </source>
</evidence>
<keyword evidence="13" id="KW-0511">Multifunctional enzyme</keyword>
<dbReference type="GO" id="GO:0140078">
    <property type="term" value="F:class I DNA-(apurinic or apyrimidinic site) endonuclease activity"/>
    <property type="evidence" value="ECO:0007669"/>
    <property type="project" value="UniProtKB-EC"/>
</dbReference>
<evidence type="ECO:0000256" key="5">
    <source>
        <dbReference type="ARBA" id="ARBA00022723"/>
    </source>
</evidence>
<evidence type="ECO:0000256" key="3">
    <source>
        <dbReference type="ARBA" id="ARBA00009409"/>
    </source>
</evidence>
<evidence type="ECO:0000256" key="9">
    <source>
        <dbReference type="ARBA" id="ARBA00022833"/>
    </source>
</evidence>
<evidence type="ECO:0000256" key="1">
    <source>
        <dbReference type="ARBA" id="ARBA00001668"/>
    </source>
</evidence>
<dbReference type="AlphaFoldDB" id="A0A2H0BJZ8"/>
<dbReference type="CDD" id="cd08966">
    <property type="entry name" value="EcFpg-like_N"/>
    <property type="match status" value="1"/>
</dbReference>
<comment type="catalytic activity">
    <reaction evidence="15">
        <text>2'-deoxyribonucleotide-(2'-deoxyribose 5'-phosphate)-2'-deoxyribonucleotide-DNA = a 3'-end 2'-deoxyribonucleotide-(2,3-dehydro-2,3-deoxyribose 5'-phosphate)-DNA + a 5'-end 5'-phospho-2'-deoxyribonucleoside-DNA + H(+)</text>
        <dbReference type="Rhea" id="RHEA:66592"/>
        <dbReference type="Rhea" id="RHEA-COMP:13180"/>
        <dbReference type="Rhea" id="RHEA-COMP:16897"/>
        <dbReference type="Rhea" id="RHEA-COMP:17067"/>
        <dbReference type="ChEBI" id="CHEBI:15378"/>
        <dbReference type="ChEBI" id="CHEBI:136412"/>
        <dbReference type="ChEBI" id="CHEBI:157695"/>
        <dbReference type="ChEBI" id="CHEBI:167181"/>
        <dbReference type="EC" id="4.2.99.18"/>
    </reaction>
</comment>
<evidence type="ECO:0000256" key="12">
    <source>
        <dbReference type="ARBA" id="ARBA00023239"/>
    </source>
</evidence>
<name>A0A2H0BJZ8_9BACT</name>
<comment type="subunit">
    <text evidence="4">Monomer.</text>
</comment>
<dbReference type="InterPro" id="IPR010979">
    <property type="entry name" value="Ribosomal_uS13-like_H2TH"/>
</dbReference>
<dbReference type="PANTHER" id="PTHR22993:SF9">
    <property type="entry name" value="FORMAMIDOPYRIMIDINE-DNA GLYCOSYLASE"/>
    <property type="match status" value="1"/>
</dbReference>
<comment type="catalytic activity">
    <reaction evidence="1">
        <text>Hydrolysis of DNA containing ring-opened 7-methylguanine residues, releasing 2,6-diamino-4-hydroxy-5-(N-methyl)formamidopyrimidine.</text>
        <dbReference type="EC" id="3.2.2.23"/>
    </reaction>
</comment>
<evidence type="ECO:0000256" key="4">
    <source>
        <dbReference type="ARBA" id="ARBA00011245"/>
    </source>
</evidence>
<evidence type="ECO:0000256" key="15">
    <source>
        <dbReference type="ARBA" id="ARBA00044632"/>
    </source>
</evidence>
<dbReference type="Proteomes" id="UP000229847">
    <property type="component" value="Unassembled WGS sequence"/>
</dbReference>
<evidence type="ECO:0000259" key="17">
    <source>
        <dbReference type="PROSITE" id="PS51066"/>
    </source>
</evidence>
<dbReference type="FunFam" id="1.10.8.50:FF:000003">
    <property type="entry name" value="Formamidopyrimidine-DNA glycosylase"/>
    <property type="match status" value="1"/>
</dbReference>
<dbReference type="PROSITE" id="PS51068">
    <property type="entry name" value="FPG_CAT"/>
    <property type="match status" value="1"/>
</dbReference>
<dbReference type="PANTHER" id="PTHR22993">
    <property type="entry name" value="FORMAMIDOPYRIMIDINE-DNA GLYCOSYLASE"/>
    <property type="match status" value="1"/>
</dbReference>
<evidence type="ECO:0000256" key="8">
    <source>
        <dbReference type="ARBA" id="ARBA00022801"/>
    </source>
</evidence>
<dbReference type="NCBIfam" id="NF002211">
    <property type="entry name" value="PRK01103.1"/>
    <property type="match status" value="1"/>
</dbReference>
<keyword evidence="11" id="KW-0234">DNA repair</keyword>
<evidence type="ECO:0000259" key="18">
    <source>
        <dbReference type="PROSITE" id="PS51068"/>
    </source>
</evidence>
<evidence type="ECO:0000256" key="6">
    <source>
        <dbReference type="ARBA" id="ARBA00022763"/>
    </source>
</evidence>
<keyword evidence="12" id="KW-0456">Lyase</keyword>